<organism evidence="2 3">
    <name type="scientific">Colletotrichum zoysiae</name>
    <dbReference type="NCBI Taxonomy" id="1216348"/>
    <lineage>
        <taxon>Eukaryota</taxon>
        <taxon>Fungi</taxon>
        <taxon>Dikarya</taxon>
        <taxon>Ascomycota</taxon>
        <taxon>Pezizomycotina</taxon>
        <taxon>Sordariomycetes</taxon>
        <taxon>Hypocreomycetidae</taxon>
        <taxon>Glomerellales</taxon>
        <taxon>Glomerellaceae</taxon>
        <taxon>Colletotrichum</taxon>
        <taxon>Colletotrichum graminicola species complex</taxon>
    </lineage>
</organism>
<protein>
    <recommendedName>
        <fullName evidence="4">BTB domain-containing protein</fullName>
    </recommendedName>
</protein>
<reference evidence="2" key="1">
    <citation type="submission" date="2021-06" db="EMBL/GenBank/DDBJ databases">
        <title>Comparative genomics, transcriptomics and evolutionary studies reveal genomic signatures of adaptation to plant cell wall in hemibiotrophic fungi.</title>
        <authorList>
            <consortium name="DOE Joint Genome Institute"/>
            <person name="Baroncelli R."/>
            <person name="Diaz J.F."/>
            <person name="Benocci T."/>
            <person name="Peng M."/>
            <person name="Battaglia E."/>
            <person name="Haridas S."/>
            <person name="Andreopoulos W."/>
            <person name="Labutti K."/>
            <person name="Pangilinan J."/>
            <person name="Floch G.L."/>
            <person name="Makela M.R."/>
            <person name="Henrissat B."/>
            <person name="Grigoriev I.V."/>
            <person name="Crouch J.A."/>
            <person name="De Vries R.P."/>
            <person name="Sukno S.A."/>
            <person name="Thon M.R."/>
        </authorList>
    </citation>
    <scope>NUCLEOTIDE SEQUENCE</scope>
    <source>
        <strain evidence="2">MAFF235873</strain>
    </source>
</reference>
<evidence type="ECO:0000313" key="2">
    <source>
        <dbReference type="EMBL" id="KAK2024490.1"/>
    </source>
</evidence>
<accession>A0AAD9H907</accession>
<feature type="region of interest" description="Disordered" evidence="1">
    <location>
        <begin position="76"/>
        <end position="106"/>
    </location>
</feature>
<proteinExistence type="predicted"/>
<evidence type="ECO:0000256" key="1">
    <source>
        <dbReference type="SAM" id="MobiDB-lite"/>
    </source>
</evidence>
<comment type="caution">
    <text evidence="2">The sequence shown here is derived from an EMBL/GenBank/DDBJ whole genome shotgun (WGS) entry which is preliminary data.</text>
</comment>
<dbReference type="Proteomes" id="UP001232148">
    <property type="component" value="Unassembled WGS sequence"/>
</dbReference>
<keyword evidence="3" id="KW-1185">Reference proteome</keyword>
<sequence length="315" mass="35785">MSRRRNKKLESILKSRPVNFIIVKRKKTLSTSLQSIIGQGHLGEMEEVVVWEDIESSTFINLMEFAYSGDYSIPRLSKSGQNQEDTSQFSESDSDSTESDSNSTDGALSLYLRSHGVNIRRKKTTDETQEPSSLHRWMLQVSKEKNSRQKSSAQYEYCQKNFSPNTATFRTAVNEPNGAPEAWLKDIQQQHRTGYEKVFMTHARLYIVASKFHIIELGNLCLLRIRLSLLHAPSTSEVAAAVFQITRVAYDKTNDNDPLRDLLIKFFITDLEWMMREEGGGGIAPLLRSVPGFAADLLLEIPQDFWVEIRDGGKA</sequence>
<evidence type="ECO:0000313" key="3">
    <source>
        <dbReference type="Proteomes" id="UP001232148"/>
    </source>
</evidence>
<dbReference type="EMBL" id="MU842963">
    <property type="protein sequence ID" value="KAK2024490.1"/>
    <property type="molecule type" value="Genomic_DNA"/>
</dbReference>
<dbReference type="AlphaFoldDB" id="A0AAD9H907"/>
<name>A0AAD9H907_9PEZI</name>
<evidence type="ECO:0008006" key="4">
    <source>
        <dbReference type="Google" id="ProtNLM"/>
    </source>
</evidence>
<gene>
    <name evidence="2" type="ORF">LX32DRAFT_656183</name>
</gene>